<dbReference type="InterPro" id="IPR036380">
    <property type="entry name" value="Isochorismatase-like_sf"/>
</dbReference>
<dbReference type="SUPFAM" id="SSF52499">
    <property type="entry name" value="Isochorismatase-like hydrolases"/>
    <property type="match status" value="1"/>
</dbReference>
<organism evidence="3 4">
    <name type="scientific">Actinocorallia libanotica</name>
    <dbReference type="NCBI Taxonomy" id="46162"/>
    <lineage>
        <taxon>Bacteria</taxon>
        <taxon>Bacillati</taxon>
        <taxon>Actinomycetota</taxon>
        <taxon>Actinomycetes</taxon>
        <taxon>Streptosporangiales</taxon>
        <taxon>Thermomonosporaceae</taxon>
        <taxon>Actinocorallia</taxon>
    </lineage>
</organism>
<dbReference type="Proteomes" id="UP001500665">
    <property type="component" value="Unassembled WGS sequence"/>
</dbReference>
<evidence type="ECO:0000313" key="4">
    <source>
        <dbReference type="Proteomes" id="UP001500665"/>
    </source>
</evidence>
<dbReference type="Gene3D" id="3.40.50.850">
    <property type="entry name" value="Isochorismatase-like"/>
    <property type="match status" value="1"/>
</dbReference>
<dbReference type="PANTHER" id="PTHR43540:SF1">
    <property type="entry name" value="ISOCHORISMATASE HYDROLASE"/>
    <property type="match status" value="1"/>
</dbReference>
<protein>
    <submittedName>
        <fullName evidence="3">N-carbamoylsarcosine amidohydrolase</fullName>
    </submittedName>
</protein>
<name>A0ABN1Q1P1_9ACTN</name>
<evidence type="ECO:0000256" key="1">
    <source>
        <dbReference type="ARBA" id="ARBA00022801"/>
    </source>
</evidence>
<dbReference type="EMBL" id="BAAAHH010000001">
    <property type="protein sequence ID" value="GAA0936479.1"/>
    <property type="molecule type" value="Genomic_DNA"/>
</dbReference>
<feature type="domain" description="Isochorismatase-like" evidence="2">
    <location>
        <begin position="34"/>
        <end position="204"/>
    </location>
</feature>
<dbReference type="PANTHER" id="PTHR43540">
    <property type="entry name" value="PEROXYUREIDOACRYLATE/UREIDOACRYLATE AMIDOHYDROLASE-RELATED"/>
    <property type="match status" value="1"/>
</dbReference>
<dbReference type="InterPro" id="IPR000868">
    <property type="entry name" value="Isochorismatase-like_dom"/>
</dbReference>
<proteinExistence type="predicted"/>
<sequence length="218" mass="23080">MTEGAGAAFTRDALADDYREAGFGGSLGLGTRPALVVVDLVRAYTDPESPLYAGAERAVERTATLVRGARELGHPVVFTYVEYAPGGADGGLFYRKVPALRLFERASPWGDPPEELVPEPGDLVIVKKYPSAFFGTALASTLTALGVDSVVITGTSTSGCVRATALDALCHGFRPVVVSDAVADRDLRPHEAALFDLAAKYADVHEAVKVGELWNRTT</sequence>
<gene>
    <name evidence="3" type="ORF">GCM10009550_02280</name>
</gene>
<dbReference type="InterPro" id="IPR016291">
    <property type="entry name" value="Isochorismatase"/>
</dbReference>
<dbReference type="RefSeq" id="WP_344235672.1">
    <property type="nucleotide sequence ID" value="NZ_BAAAHH010000001.1"/>
</dbReference>
<dbReference type="Pfam" id="PF00857">
    <property type="entry name" value="Isochorismatase"/>
    <property type="match status" value="1"/>
</dbReference>
<dbReference type="PRINTS" id="PR01398">
    <property type="entry name" value="ISCHRISMTASE"/>
</dbReference>
<keyword evidence="4" id="KW-1185">Reference proteome</keyword>
<evidence type="ECO:0000313" key="3">
    <source>
        <dbReference type="EMBL" id="GAA0936479.1"/>
    </source>
</evidence>
<reference evidence="3 4" key="1">
    <citation type="journal article" date="2019" name="Int. J. Syst. Evol. Microbiol.">
        <title>The Global Catalogue of Microorganisms (GCM) 10K type strain sequencing project: providing services to taxonomists for standard genome sequencing and annotation.</title>
        <authorList>
            <consortium name="The Broad Institute Genomics Platform"/>
            <consortium name="The Broad Institute Genome Sequencing Center for Infectious Disease"/>
            <person name="Wu L."/>
            <person name="Ma J."/>
        </authorList>
    </citation>
    <scope>NUCLEOTIDE SEQUENCE [LARGE SCALE GENOMIC DNA]</scope>
    <source>
        <strain evidence="3 4">JCM 10696</strain>
    </source>
</reference>
<dbReference type="InterPro" id="IPR050272">
    <property type="entry name" value="Isochorismatase-like_hydrls"/>
</dbReference>
<accession>A0ABN1Q1P1</accession>
<keyword evidence="1" id="KW-0378">Hydrolase</keyword>
<evidence type="ECO:0000259" key="2">
    <source>
        <dbReference type="Pfam" id="PF00857"/>
    </source>
</evidence>
<comment type="caution">
    <text evidence="3">The sequence shown here is derived from an EMBL/GenBank/DDBJ whole genome shotgun (WGS) entry which is preliminary data.</text>
</comment>